<reference evidence="5 6" key="1">
    <citation type="submission" date="2018-01" db="EMBL/GenBank/DDBJ databases">
        <title>Complete and assembled Genome of Pantoea gaviniae DSM22758T.</title>
        <authorList>
            <person name="Stevens M.J.A."/>
            <person name="Zurfluh K."/>
            <person name="Stephan R."/>
        </authorList>
    </citation>
    <scope>NUCLEOTIDE SEQUENCE [LARGE SCALE GENOMIC DNA]</scope>
    <source>
        <strain evidence="5 6">DSM 22758</strain>
    </source>
</reference>
<dbReference type="EMBL" id="CP026377">
    <property type="protein sequence ID" value="AUX91825.1"/>
    <property type="molecule type" value="Genomic_DNA"/>
</dbReference>
<dbReference type="Proteomes" id="UP000238365">
    <property type="component" value="Chromosome"/>
</dbReference>
<evidence type="ECO:0000256" key="3">
    <source>
        <dbReference type="ARBA" id="ARBA00023163"/>
    </source>
</evidence>
<dbReference type="InterPro" id="IPR010982">
    <property type="entry name" value="Lambda_DNA-bd_dom_sf"/>
</dbReference>
<dbReference type="NCBIfam" id="TIGR02405">
    <property type="entry name" value="trehalos_R_Ecol"/>
    <property type="match status" value="1"/>
</dbReference>
<dbReference type="PANTHER" id="PTHR30146">
    <property type="entry name" value="LACI-RELATED TRANSCRIPTIONAL REPRESSOR"/>
    <property type="match status" value="1"/>
</dbReference>
<feature type="domain" description="HTH lacI-type" evidence="4">
    <location>
        <begin position="6"/>
        <end position="60"/>
    </location>
</feature>
<dbReference type="PROSITE" id="PS00356">
    <property type="entry name" value="HTH_LACI_1"/>
    <property type="match status" value="1"/>
</dbReference>
<accession>A0A2L0IB63</accession>
<name>A0A2L0IB63_9GAMM</name>
<keyword evidence="6" id="KW-1185">Reference proteome</keyword>
<dbReference type="Gene3D" id="1.10.260.40">
    <property type="entry name" value="lambda repressor-like DNA-binding domains"/>
    <property type="match status" value="1"/>
</dbReference>
<organism evidence="5 6">
    <name type="scientific">Mixta gaviniae</name>
    <dbReference type="NCBI Taxonomy" id="665914"/>
    <lineage>
        <taxon>Bacteria</taxon>
        <taxon>Pseudomonadati</taxon>
        <taxon>Pseudomonadota</taxon>
        <taxon>Gammaproteobacteria</taxon>
        <taxon>Enterobacterales</taxon>
        <taxon>Erwiniaceae</taxon>
        <taxon>Mixta</taxon>
    </lineage>
</organism>
<dbReference type="InterPro" id="IPR000843">
    <property type="entry name" value="HTH_LacI"/>
</dbReference>
<dbReference type="InterPro" id="IPR012771">
    <property type="entry name" value="Trehalos_R_gpbac"/>
</dbReference>
<dbReference type="Pfam" id="PF00356">
    <property type="entry name" value="LacI"/>
    <property type="match status" value="1"/>
</dbReference>
<dbReference type="InterPro" id="IPR028082">
    <property type="entry name" value="Peripla_BP_I"/>
</dbReference>
<dbReference type="CDD" id="cd01542">
    <property type="entry name" value="PBP1_TreR-like"/>
    <property type="match status" value="1"/>
</dbReference>
<evidence type="ECO:0000256" key="1">
    <source>
        <dbReference type="ARBA" id="ARBA00023015"/>
    </source>
</evidence>
<dbReference type="GO" id="GO:0045892">
    <property type="term" value="P:negative regulation of DNA-templated transcription"/>
    <property type="evidence" value="ECO:0007669"/>
    <property type="project" value="InterPro"/>
</dbReference>
<gene>
    <name evidence="5" type="primary">treR</name>
    <name evidence="5" type="ORF">C2E15_01065</name>
</gene>
<evidence type="ECO:0000256" key="2">
    <source>
        <dbReference type="ARBA" id="ARBA00023125"/>
    </source>
</evidence>
<proteinExistence type="predicted"/>
<dbReference type="GO" id="GO:0005991">
    <property type="term" value="P:trehalose metabolic process"/>
    <property type="evidence" value="ECO:0007669"/>
    <property type="project" value="InterPro"/>
</dbReference>
<dbReference type="SUPFAM" id="SSF47413">
    <property type="entry name" value="lambda repressor-like DNA-binding domains"/>
    <property type="match status" value="1"/>
</dbReference>
<dbReference type="GO" id="GO:0000976">
    <property type="term" value="F:transcription cis-regulatory region binding"/>
    <property type="evidence" value="ECO:0007669"/>
    <property type="project" value="TreeGrafter"/>
</dbReference>
<dbReference type="GO" id="GO:0003700">
    <property type="term" value="F:DNA-binding transcription factor activity"/>
    <property type="evidence" value="ECO:0007669"/>
    <property type="project" value="TreeGrafter"/>
</dbReference>
<evidence type="ECO:0000259" key="4">
    <source>
        <dbReference type="PROSITE" id="PS50932"/>
    </source>
</evidence>
<keyword evidence="1" id="KW-0805">Transcription regulation</keyword>
<keyword evidence="2" id="KW-0238">DNA-binding</keyword>
<keyword evidence="3" id="KW-0804">Transcription</keyword>
<dbReference type="KEGG" id="pgz:C2E15_01065"/>
<dbReference type="SMART" id="SM00354">
    <property type="entry name" value="HTH_LACI"/>
    <property type="match status" value="1"/>
</dbReference>
<dbReference type="InterPro" id="IPR001761">
    <property type="entry name" value="Peripla_BP/Lac1_sug-bd_dom"/>
</dbReference>
<dbReference type="PROSITE" id="PS50932">
    <property type="entry name" value="HTH_LACI_2"/>
    <property type="match status" value="1"/>
</dbReference>
<dbReference type="CDD" id="cd01392">
    <property type="entry name" value="HTH_LacI"/>
    <property type="match status" value="1"/>
</dbReference>
<protein>
    <submittedName>
        <fullName evidence="5">Trehalose operon repressor</fullName>
    </submittedName>
</protein>
<evidence type="ECO:0000313" key="6">
    <source>
        <dbReference type="Proteomes" id="UP000238365"/>
    </source>
</evidence>
<sequence>MSDKKLTLNDIARLSGVGKSTVSLVINNSEKVKKATREHVEAIIKQYGYTPSKAAQALRSQREKIIGVVVTRLDSASENRAIRAILPHIYQQEYDAILMESLLDPKLLEGHLHVLEQRNVEGVILFGFSGVNKKIIKNWKNKLVLIASALPDFASVIYDNAGAVKLLMEKMKNDGHRNVSYIGVTSNDITTGSTRYQTYLTYCEKFGYRPTAALGDLSYQSGYDLAKEILTPETSALICASDTIALGAIKYIKEQGWEIKVGSIGSTPLMTFLQPDVISVRLGYQEAGLKASQLLMDMLRGEKTHEHVIIPCAIQ</sequence>
<evidence type="ECO:0000313" key="5">
    <source>
        <dbReference type="EMBL" id="AUX91825.1"/>
    </source>
</evidence>
<dbReference type="Pfam" id="PF00532">
    <property type="entry name" value="Peripla_BP_1"/>
    <property type="match status" value="1"/>
</dbReference>
<dbReference type="SUPFAM" id="SSF53822">
    <property type="entry name" value="Periplasmic binding protein-like I"/>
    <property type="match status" value="1"/>
</dbReference>
<dbReference type="AlphaFoldDB" id="A0A2L0IB63"/>
<dbReference type="RefSeq" id="WP_104955765.1">
    <property type="nucleotide sequence ID" value="NZ_CP026377.1"/>
</dbReference>
<dbReference type="Gene3D" id="3.40.50.2300">
    <property type="match status" value="2"/>
</dbReference>
<dbReference type="PANTHER" id="PTHR30146:SF146">
    <property type="entry name" value="HTH-TYPE TRANSCRIPTIONAL REGULATOR TRER"/>
    <property type="match status" value="1"/>
</dbReference>